<feature type="domain" description="Peptidase C51" evidence="3">
    <location>
        <begin position="138"/>
        <end position="232"/>
    </location>
</feature>
<accession>A0A845BEG9</accession>
<evidence type="ECO:0000256" key="1">
    <source>
        <dbReference type="SAM" id="MobiDB-lite"/>
    </source>
</evidence>
<keyword evidence="5" id="KW-1185">Reference proteome</keyword>
<dbReference type="Pfam" id="PF01471">
    <property type="entry name" value="PG_binding_1"/>
    <property type="match status" value="1"/>
</dbReference>
<dbReference type="InterPro" id="IPR002477">
    <property type="entry name" value="Peptidoglycan-bd-like"/>
</dbReference>
<name>A0A845BEG9_9PROT</name>
<comment type="caution">
    <text evidence="4">The sequence shown here is derived from an EMBL/GenBank/DDBJ whole genome shotgun (WGS) entry which is preliminary data.</text>
</comment>
<evidence type="ECO:0000313" key="5">
    <source>
        <dbReference type="Proteomes" id="UP000460715"/>
    </source>
</evidence>
<organism evidence="4 5">
    <name type="scientific">Teichococcus coralli</name>
    <dbReference type="NCBI Taxonomy" id="2545983"/>
    <lineage>
        <taxon>Bacteria</taxon>
        <taxon>Pseudomonadati</taxon>
        <taxon>Pseudomonadota</taxon>
        <taxon>Alphaproteobacteria</taxon>
        <taxon>Acetobacterales</taxon>
        <taxon>Roseomonadaceae</taxon>
        <taxon>Roseomonas</taxon>
    </lineage>
</organism>
<dbReference type="EMBL" id="SNVJ01000020">
    <property type="protein sequence ID" value="MXP65345.1"/>
    <property type="molecule type" value="Genomic_DNA"/>
</dbReference>
<dbReference type="Pfam" id="PF05257">
    <property type="entry name" value="CHAP"/>
    <property type="match status" value="1"/>
</dbReference>
<evidence type="ECO:0000259" key="3">
    <source>
        <dbReference type="Pfam" id="PF05257"/>
    </source>
</evidence>
<evidence type="ECO:0000259" key="2">
    <source>
        <dbReference type="Pfam" id="PF01471"/>
    </source>
</evidence>
<dbReference type="AlphaFoldDB" id="A0A845BEG9"/>
<gene>
    <name evidence="4" type="ORF">E0493_18515</name>
</gene>
<dbReference type="Gene3D" id="1.10.101.10">
    <property type="entry name" value="PGBD-like superfamily/PGBD"/>
    <property type="match status" value="1"/>
</dbReference>
<reference evidence="4 5" key="1">
    <citation type="submission" date="2019-03" db="EMBL/GenBank/DDBJ databases">
        <title>Roseomonas sp. a novel Roseomonas species isolated from Sea whip Gorgonian.</title>
        <authorList>
            <person name="Li F."/>
            <person name="Pan X."/>
            <person name="Huang S."/>
            <person name="Li Z."/>
            <person name="Meng B."/>
        </authorList>
    </citation>
    <scope>NUCLEOTIDE SEQUENCE [LARGE SCALE GENOMIC DNA]</scope>
    <source>
        <strain evidence="4 5">M0104</strain>
    </source>
</reference>
<evidence type="ECO:0000313" key="4">
    <source>
        <dbReference type="EMBL" id="MXP65345.1"/>
    </source>
</evidence>
<dbReference type="Proteomes" id="UP000460715">
    <property type="component" value="Unassembled WGS sequence"/>
</dbReference>
<protein>
    <submittedName>
        <fullName evidence="4">CHAP domain-containing protein</fullName>
    </submittedName>
</protein>
<dbReference type="InterPro" id="IPR007921">
    <property type="entry name" value="CHAP_dom"/>
</dbReference>
<feature type="region of interest" description="Disordered" evidence="1">
    <location>
        <begin position="1"/>
        <end position="23"/>
    </location>
</feature>
<dbReference type="OrthoDB" id="5395100at2"/>
<feature type="domain" description="Peptidoglycan binding-like" evidence="2">
    <location>
        <begin position="26"/>
        <end position="86"/>
    </location>
</feature>
<dbReference type="RefSeq" id="WP_160938755.1">
    <property type="nucleotide sequence ID" value="NZ_SNVJ01000020.1"/>
</dbReference>
<dbReference type="InterPro" id="IPR036366">
    <property type="entry name" value="PGBDSf"/>
</dbReference>
<dbReference type="SUPFAM" id="SSF47090">
    <property type="entry name" value="PGBD-like"/>
    <property type="match status" value="1"/>
</dbReference>
<sequence length="263" mass="27235">MPDVTPQHLTTAFPGTTLRRNSPQTDAVRAVQAALNARGCGPVQADGIFGPATESAVRTFQSRFFDLRGAPLLIDGQVGPVTWAALFGASSLPPMAEGGALARAALTVAEKQLGVSEEPPGSNAGKAVEAFLASVGLGSGHAWCASFVYWCVEQAAEQTGQRNCLPRTGGVLEMWRRSRRAGLPCVTAAEARAQPVLVSSGMIFVMDFGQGHGHTGFVKGLADGRLATIEGNSSDGGSREGTGVFALSRRTLGNINAGFIGLP</sequence>
<proteinExistence type="predicted"/>
<feature type="compositionally biased region" description="Polar residues" evidence="1">
    <location>
        <begin position="7"/>
        <end position="23"/>
    </location>
</feature>
<dbReference type="InterPro" id="IPR036365">
    <property type="entry name" value="PGBD-like_sf"/>
</dbReference>